<organism evidence="3 4">
    <name type="scientific">Romanomermis culicivorax</name>
    <name type="common">Nematode worm</name>
    <dbReference type="NCBI Taxonomy" id="13658"/>
    <lineage>
        <taxon>Eukaryota</taxon>
        <taxon>Metazoa</taxon>
        <taxon>Ecdysozoa</taxon>
        <taxon>Nematoda</taxon>
        <taxon>Enoplea</taxon>
        <taxon>Dorylaimia</taxon>
        <taxon>Mermithida</taxon>
        <taxon>Mermithoidea</taxon>
        <taxon>Mermithidae</taxon>
        <taxon>Romanomermis</taxon>
    </lineage>
</organism>
<dbReference type="WBParaSite" id="nRc.2.0.1.t45314-RA">
    <property type="protein sequence ID" value="nRc.2.0.1.t45314-RA"/>
    <property type="gene ID" value="nRc.2.0.1.g45314"/>
</dbReference>
<name>A0A915L2F2_ROMCU</name>
<dbReference type="InterPro" id="IPR039481">
    <property type="entry name" value="EXOC2/Sec5_N_dom"/>
</dbReference>
<evidence type="ECO:0000313" key="4">
    <source>
        <dbReference type="WBParaSite" id="nRc.2.0.1.t45314-RA"/>
    </source>
</evidence>
<evidence type="ECO:0000256" key="1">
    <source>
        <dbReference type="ARBA" id="ARBA00022448"/>
    </source>
</evidence>
<proteinExistence type="predicted"/>
<accession>A0A915L2F2</accession>
<dbReference type="Pfam" id="PF15469">
    <property type="entry name" value="Sec5"/>
    <property type="match status" value="1"/>
</dbReference>
<keyword evidence="1" id="KW-0813">Transport</keyword>
<feature type="domain" description="Exocyst complex component EXOC2/Sec5 N-terminal" evidence="2">
    <location>
        <begin position="2"/>
        <end position="145"/>
    </location>
</feature>
<dbReference type="AlphaFoldDB" id="A0A915L2F2"/>
<sequence>MYISAKCAPFSALTQSYHYDIHKESLLDVSEMIKDILLCIVSVQAELFLTAPQFANQVMSFVVRNSAEQLIAKQTDRNVQHPDNSSMARLLDLSAFEDSIQYYLSADTKKMIDDAKKSIGLDQNINLISSGLSRFRSRMRLALRSLYDQGLSRE</sequence>
<evidence type="ECO:0000259" key="2">
    <source>
        <dbReference type="Pfam" id="PF15469"/>
    </source>
</evidence>
<evidence type="ECO:0000313" key="3">
    <source>
        <dbReference type="Proteomes" id="UP000887565"/>
    </source>
</evidence>
<keyword evidence="3" id="KW-1185">Reference proteome</keyword>
<protein>
    <submittedName>
        <fullName evidence="4">Exocyst complex component EXOC2/Sec5 N-terminal domain-containing protein</fullName>
    </submittedName>
</protein>
<dbReference type="Proteomes" id="UP000887565">
    <property type="component" value="Unplaced"/>
</dbReference>
<reference evidence="4" key="1">
    <citation type="submission" date="2022-11" db="UniProtKB">
        <authorList>
            <consortium name="WormBaseParasite"/>
        </authorList>
    </citation>
    <scope>IDENTIFICATION</scope>
</reference>